<gene>
    <name evidence="3" type="ORF">C8N46_102333</name>
</gene>
<name>A0A2T6C3P1_9FLAO</name>
<evidence type="ECO:0000313" key="4">
    <source>
        <dbReference type="Proteomes" id="UP000244090"/>
    </source>
</evidence>
<protein>
    <submittedName>
        <fullName evidence="3">Uncharacterized protein</fullName>
    </submittedName>
</protein>
<keyword evidence="4" id="KW-1185">Reference proteome</keyword>
<dbReference type="Proteomes" id="UP000244090">
    <property type="component" value="Unassembled WGS sequence"/>
</dbReference>
<proteinExistence type="predicted"/>
<dbReference type="OrthoDB" id="4549972at2"/>
<feature type="chain" id="PRO_5015618622" evidence="2">
    <location>
        <begin position="20"/>
        <end position="635"/>
    </location>
</feature>
<dbReference type="EMBL" id="QBKT01000002">
    <property type="protein sequence ID" value="PTX62932.1"/>
    <property type="molecule type" value="Genomic_DNA"/>
</dbReference>
<keyword evidence="2" id="KW-0732">Signal</keyword>
<keyword evidence="1" id="KW-0175">Coiled coil</keyword>
<sequence>MKKTYIFIACLLVVVNVYAQTSSKDKLAVEGEVVFVSKLPKPNEIDYPNCNYSAIVKLNSKDENTRVNVIFQGIVNKQKVATANFKIGDKLKLNLLPFNKTKAEVRQTQLVDEVDDFDMKVYYALEAKKIKQFSSKKTTATITTTKEKVAAISTLEKDRKAVRIRKKKIKSEIQRIEKLLQAHGNSWEQWEKDIQDFKAEYAKATEAKASKWIGNSFFSAGNAYAEQNEGNFVEAMTRFNTYLKQYNIDLIVIRIPFKGEVAGDFFSDKLSDGIVNPYAMKVTLDLLKNGIEVHDILPKLIEEREKHPLLFWYNDFEETHPAEATSWIVAKELKEILARYTEYDEVAKITTSLKDTVGVRNGKSYRWPKGNRAFSSSTMIPFKTVLDSTKNVVSIHYDTNTSPFLFIGNSFLAYPSIIRGGSIPHYFIHETGIQPDVYYRSGGVGLGRLIYKKGLSFLENRRAIVYVALPQSFQGTVPVIPLEASISQKRFQEKEIVTLQKDTWDAYVEFPPEVKPGIPFRIQENGYISVVGKNGIKSDGGDMVITIPEIKNMTKDTLLKVKFEFRSVGFGHVVVTYAGEEKRFLRSANVKDGYFETVYFNVKKNIDPQKLIVSFKSIKKKQLIKKINISVLSSK</sequence>
<comment type="caution">
    <text evidence="3">The sequence shown here is derived from an EMBL/GenBank/DDBJ whole genome shotgun (WGS) entry which is preliminary data.</text>
</comment>
<accession>A0A2T6C3P1</accession>
<feature type="signal peptide" evidence="2">
    <location>
        <begin position="1"/>
        <end position="19"/>
    </location>
</feature>
<evidence type="ECO:0000256" key="2">
    <source>
        <dbReference type="SAM" id="SignalP"/>
    </source>
</evidence>
<dbReference type="AlphaFoldDB" id="A0A2T6C3P1"/>
<evidence type="ECO:0000313" key="3">
    <source>
        <dbReference type="EMBL" id="PTX62932.1"/>
    </source>
</evidence>
<dbReference type="InterPro" id="IPR027417">
    <property type="entry name" value="P-loop_NTPase"/>
</dbReference>
<reference evidence="3 4" key="1">
    <citation type="submission" date="2018-04" db="EMBL/GenBank/DDBJ databases">
        <title>Genomic Encyclopedia of Archaeal and Bacterial Type Strains, Phase II (KMG-II): from individual species to whole genera.</title>
        <authorList>
            <person name="Goeker M."/>
        </authorList>
    </citation>
    <scope>NUCLEOTIDE SEQUENCE [LARGE SCALE GENOMIC DNA]</scope>
    <source>
        <strain evidence="3 4">DSM 25731</strain>
    </source>
</reference>
<organism evidence="3 4">
    <name type="scientific">Kordia periserrulae</name>
    <dbReference type="NCBI Taxonomy" id="701523"/>
    <lineage>
        <taxon>Bacteria</taxon>
        <taxon>Pseudomonadati</taxon>
        <taxon>Bacteroidota</taxon>
        <taxon>Flavobacteriia</taxon>
        <taxon>Flavobacteriales</taxon>
        <taxon>Flavobacteriaceae</taxon>
        <taxon>Kordia</taxon>
    </lineage>
</organism>
<evidence type="ECO:0000256" key="1">
    <source>
        <dbReference type="SAM" id="Coils"/>
    </source>
</evidence>
<dbReference type="RefSeq" id="WP_146169743.1">
    <property type="nucleotide sequence ID" value="NZ_QBKT01000002.1"/>
</dbReference>
<feature type="coiled-coil region" evidence="1">
    <location>
        <begin position="152"/>
        <end position="207"/>
    </location>
</feature>
<dbReference type="Gene3D" id="3.40.50.300">
    <property type="entry name" value="P-loop containing nucleotide triphosphate hydrolases"/>
    <property type="match status" value="1"/>
</dbReference>